<evidence type="ECO:0000313" key="2">
    <source>
        <dbReference type="EMBL" id="MBP1473846.1"/>
    </source>
</evidence>
<protein>
    <submittedName>
        <fullName evidence="2">DUF2399 domain-containing protein</fullName>
    </submittedName>
</protein>
<comment type="caution">
    <text evidence="2">The sequence shown here is derived from an EMBL/GenBank/DDBJ whole genome shotgun (WGS) entry which is preliminary data.</text>
</comment>
<gene>
    <name evidence="2" type="ORF">J7I44_06015</name>
</gene>
<dbReference type="RefSeq" id="WP_209617387.1">
    <property type="nucleotide sequence ID" value="NZ_JAGJRS010000013.1"/>
</dbReference>
<reference evidence="2 3" key="1">
    <citation type="submission" date="2021-04" db="EMBL/GenBank/DDBJ databases">
        <authorList>
            <person name="Huq M.A."/>
        </authorList>
    </citation>
    <scope>NUCLEOTIDE SEQUENCE [LARGE SCALE GENOMIC DNA]</scope>
    <source>
        <strain evidence="2 3">MAH-13</strain>
    </source>
</reference>
<evidence type="ECO:0000313" key="3">
    <source>
        <dbReference type="Proteomes" id="UP000823790"/>
    </source>
</evidence>
<dbReference type="Pfam" id="PF09983">
    <property type="entry name" value="JetD_C"/>
    <property type="match status" value="1"/>
</dbReference>
<dbReference type="Proteomes" id="UP000823790">
    <property type="component" value="Unassembled WGS sequence"/>
</dbReference>
<proteinExistence type="predicted"/>
<name>A0ABS4DLC8_9GAMM</name>
<evidence type="ECO:0000259" key="1">
    <source>
        <dbReference type="Pfam" id="PF09983"/>
    </source>
</evidence>
<feature type="domain" description="Wadjet protein JetD C-terminal" evidence="1">
    <location>
        <begin position="237"/>
        <end position="387"/>
    </location>
</feature>
<dbReference type="EMBL" id="JAGJRS010000013">
    <property type="protein sequence ID" value="MBP1473846.1"/>
    <property type="molecule type" value="Genomic_DNA"/>
</dbReference>
<sequence>MSPARQVLERLFRRAESACRRGADARVSLSMTHAADYTSLRSLGELEAFHAAVALAEREGAILVRREGRSGDGSRLLRLTVADPAALARHLELPLLGDQVAAAARELEPWIARFPVIAEALEAWGQGRKVRGVGAEAAADLAAAARAVAAREEDAGHERVLRRESARLLGDSKRLERLSAWLDLLVTGELAASGWPKEDVWAAIGLRREPQPMLLAGDGTVDLAGTTLPLVRPYLGLPVERVQAVATRAACVLTIENLATFHEAAVVAAGAPVLLIYTGGMPSPAWRAAYVRILRGMDAQPSVLHWGDIDEGGFRIAAVLAQAVKDAACVLRPWMMSPADLPPDAPGAREPTAASLARMCRWAERAGWNVVAEALRRRPVQLEQESLVPLLPTGSVCTRS</sequence>
<dbReference type="InterPro" id="IPR024534">
    <property type="entry name" value="JetD_C"/>
</dbReference>
<organism evidence="2 3">
    <name type="scientific">Frateuria flava</name>
    <dbReference type="NCBI Taxonomy" id="2821489"/>
    <lineage>
        <taxon>Bacteria</taxon>
        <taxon>Pseudomonadati</taxon>
        <taxon>Pseudomonadota</taxon>
        <taxon>Gammaproteobacteria</taxon>
        <taxon>Lysobacterales</taxon>
        <taxon>Rhodanobacteraceae</taxon>
        <taxon>Frateuria</taxon>
    </lineage>
</organism>
<keyword evidence="3" id="KW-1185">Reference proteome</keyword>
<accession>A0ABS4DLC8</accession>